<comment type="caution">
    <text evidence="1">The sequence shown here is derived from an EMBL/GenBank/DDBJ whole genome shotgun (WGS) entry which is preliminary data.</text>
</comment>
<dbReference type="AlphaFoldDB" id="X0ZPA3"/>
<accession>X0ZPA3</accession>
<organism evidence="1">
    <name type="scientific">marine sediment metagenome</name>
    <dbReference type="NCBI Taxonomy" id="412755"/>
    <lineage>
        <taxon>unclassified sequences</taxon>
        <taxon>metagenomes</taxon>
        <taxon>ecological metagenomes</taxon>
    </lineage>
</organism>
<dbReference type="EMBL" id="BART01008271">
    <property type="protein sequence ID" value="GAG71244.1"/>
    <property type="molecule type" value="Genomic_DNA"/>
</dbReference>
<reference evidence="1" key="1">
    <citation type="journal article" date="2014" name="Front. Microbiol.">
        <title>High frequency of phylogenetically diverse reductive dehalogenase-homologous genes in deep subseafloor sedimentary metagenomes.</title>
        <authorList>
            <person name="Kawai M."/>
            <person name="Futagami T."/>
            <person name="Toyoda A."/>
            <person name="Takaki Y."/>
            <person name="Nishi S."/>
            <person name="Hori S."/>
            <person name="Arai W."/>
            <person name="Tsubouchi T."/>
            <person name="Morono Y."/>
            <person name="Uchiyama I."/>
            <person name="Ito T."/>
            <person name="Fujiyama A."/>
            <person name="Inagaki F."/>
            <person name="Takami H."/>
        </authorList>
    </citation>
    <scope>NUCLEOTIDE SEQUENCE</scope>
    <source>
        <strain evidence="1">Expedition CK06-06</strain>
    </source>
</reference>
<evidence type="ECO:0000313" key="1">
    <source>
        <dbReference type="EMBL" id="GAG71244.1"/>
    </source>
</evidence>
<sequence>MFEKRKYNKMKKKSIETTDMEEFKKLIYKMDKMYKDGKIK</sequence>
<gene>
    <name evidence="1" type="ORF">S01H4_18652</name>
</gene>
<name>X0ZPA3_9ZZZZ</name>
<protein>
    <submittedName>
        <fullName evidence="1">Uncharacterized protein</fullName>
    </submittedName>
</protein>
<proteinExistence type="predicted"/>